<dbReference type="InterPro" id="IPR001628">
    <property type="entry name" value="Znf_hrmn_rcpt"/>
</dbReference>
<dbReference type="CDD" id="cd07167">
    <property type="entry name" value="NR_DBD_Lrh-1_like"/>
    <property type="match status" value="1"/>
</dbReference>
<keyword evidence="4 12" id="KW-0863">Zinc-finger</keyword>
<evidence type="ECO:0000256" key="9">
    <source>
        <dbReference type="ARBA" id="ARBA00023170"/>
    </source>
</evidence>
<dbReference type="SUPFAM" id="SSF57716">
    <property type="entry name" value="Glucocorticoid receptor-like (DNA-binding domain)"/>
    <property type="match status" value="1"/>
</dbReference>
<evidence type="ECO:0000256" key="11">
    <source>
        <dbReference type="PIRSR" id="PIRSR002530-1"/>
    </source>
</evidence>
<protein>
    <recommendedName>
        <fullName evidence="18">Nuclear receptor subfamily 5 group A member 2</fullName>
    </recommendedName>
</protein>
<evidence type="ECO:0000256" key="4">
    <source>
        <dbReference type="ARBA" id="ARBA00022771"/>
    </source>
</evidence>
<feature type="region of interest" description="Disordered" evidence="13">
    <location>
        <begin position="259"/>
        <end position="312"/>
    </location>
</feature>
<evidence type="ECO:0000256" key="12">
    <source>
        <dbReference type="RuleBase" id="RU004334"/>
    </source>
</evidence>
<sequence>MIQHSEKLDTDDNSIVSANLNNSEPGCSSPQDEDFVDDLILPSDDRAVKLLLKLNMDVELLCNMEMFWWDSSTDPDYEDTCFHCPTGVHSCPEPHSTQASGSGGEMQYPPDVKYAFEELCPVCGDKVSGYHYGLLTCESCKGFFKRTVQNKKVYSCVDNRNCHIDKSQRKRCPYCRFQKCLSVGMKLEAVRQDRMRGGRNKFGPMYKRDRALKQQALRQQQQLIATCHARFSGGMGMMGDQDIKPDPSMLHQLSSEGNVGYAMHSPPLSGMPSPGMPDSPPQDLSRLSNSGGASQALPTSTNSPSQVYTMPPNYHHSVVSAMRNQYSSSSHVNHHYNHHSPTQMSPLSPVAPPIVPIVPQLILDVKASMADENEIKQKLTSFVQNEFGHEDILQPSVLINMLCKLSDQLLFLMVEWARTSFFFKDLKVEDQMKLLQNCWSEILILDLVHRLVRETWSGEVTLLNGKKLTLDCLDKLGLSAAKESIFDLVRKMKELKIDVNEYLCLKFLILLNPDVPGLENRQAVENSQEKVNSALMEYCVNFYPHLKDKFGQVLLRLPEVRLISMHAEEFLYYKHLNGEIPDQTLLIEMLHSKKK</sequence>
<proteinExistence type="inferred from homology"/>
<dbReference type="AlphaFoldDB" id="A0A8W8KJB4"/>
<dbReference type="PROSITE" id="PS51030">
    <property type="entry name" value="NUCLEAR_REC_DBD_2"/>
    <property type="match status" value="1"/>
</dbReference>
<evidence type="ECO:0000256" key="3">
    <source>
        <dbReference type="ARBA" id="ARBA00022723"/>
    </source>
</evidence>
<dbReference type="InterPro" id="IPR035500">
    <property type="entry name" value="NHR-like_dom_sf"/>
</dbReference>
<evidence type="ECO:0000259" key="15">
    <source>
        <dbReference type="PROSITE" id="PS51843"/>
    </source>
</evidence>
<evidence type="ECO:0000313" key="16">
    <source>
        <dbReference type="EnsemblMetazoa" id="G24163.2:cds"/>
    </source>
</evidence>
<dbReference type="GO" id="GO:0008270">
    <property type="term" value="F:zinc ion binding"/>
    <property type="evidence" value="ECO:0007669"/>
    <property type="project" value="UniProtKB-KW"/>
</dbReference>
<dbReference type="Pfam" id="PF00105">
    <property type="entry name" value="zf-C4"/>
    <property type="match status" value="1"/>
</dbReference>
<dbReference type="SMART" id="SM00430">
    <property type="entry name" value="HOLI"/>
    <property type="match status" value="1"/>
</dbReference>
<reference evidence="16" key="1">
    <citation type="submission" date="2022-08" db="UniProtKB">
        <authorList>
            <consortium name="EnsemblMetazoa"/>
        </authorList>
    </citation>
    <scope>IDENTIFICATION</scope>
    <source>
        <strain evidence="16">05x7-T-G4-1.051#20</strain>
    </source>
</reference>
<organism evidence="16 17">
    <name type="scientific">Magallana gigas</name>
    <name type="common">Pacific oyster</name>
    <name type="synonym">Crassostrea gigas</name>
    <dbReference type="NCBI Taxonomy" id="29159"/>
    <lineage>
        <taxon>Eukaryota</taxon>
        <taxon>Metazoa</taxon>
        <taxon>Spiralia</taxon>
        <taxon>Lophotrochozoa</taxon>
        <taxon>Mollusca</taxon>
        <taxon>Bivalvia</taxon>
        <taxon>Autobranchia</taxon>
        <taxon>Pteriomorphia</taxon>
        <taxon>Ostreida</taxon>
        <taxon>Ostreoidea</taxon>
        <taxon>Ostreidae</taxon>
        <taxon>Magallana</taxon>
    </lineage>
</organism>
<keyword evidence="5 12" id="KW-0862">Zinc</keyword>
<name>A0A8W8KJB4_MAGGI</name>
<dbReference type="GO" id="GO:0090575">
    <property type="term" value="C:RNA polymerase II transcription regulator complex"/>
    <property type="evidence" value="ECO:0007669"/>
    <property type="project" value="TreeGrafter"/>
</dbReference>
<feature type="compositionally biased region" description="Basic and acidic residues" evidence="13">
    <location>
        <begin position="1"/>
        <end position="10"/>
    </location>
</feature>
<dbReference type="GO" id="GO:0004879">
    <property type="term" value="F:nuclear receptor activity"/>
    <property type="evidence" value="ECO:0007669"/>
    <property type="project" value="InterPro"/>
</dbReference>
<dbReference type="PROSITE" id="PS00031">
    <property type="entry name" value="NUCLEAR_REC_DBD_1"/>
    <property type="match status" value="1"/>
</dbReference>
<evidence type="ECO:0000256" key="1">
    <source>
        <dbReference type="ARBA" id="ARBA00004123"/>
    </source>
</evidence>
<accession>A0A8W8KJB4</accession>
<keyword evidence="6 12" id="KW-0805">Transcription regulation</keyword>
<evidence type="ECO:0000259" key="14">
    <source>
        <dbReference type="PROSITE" id="PS51030"/>
    </source>
</evidence>
<comment type="similarity">
    <text evidence="2">Belongs to the nuclear hormone receptor family. NR5 subfamily.</text>
</comment>
<dbReference type="PROSITE" id="PS51843">
    <property type="entry name" value="NR_LBD"/>
    <property type="match status" value="1"/>
</dbReference>
<dbReference type="FunFam" id="1.10.565.10:FF:000011">
    <property type="entry name" value="Nuclear receptor subfamily 5, group A, member 2"/>
    <property type="match status" value="1"/>
</dbReference>
<dbReference type="Gene3D" id="1.10.565.10">
    <property type="entry name" value="Retinoid X Receptor"/>
    <property type="match status" value="1"/>
</dbReference>
<dbReference type="InterPro" id="IPR000536">
    <property type="entry name" value="Nucl_hrmn_rcpt_lig-bd"/>
</dbReference>
<dbReference type="PRINTS" id="PR00398">
    <property type="entry name" value="STRDHORMONER"/>
</dbReference>
<keyword evidence="9 12" id="KW-0675">Receptor</keyword>
<dbReference type="InterPro" id="IPR013088">
    <property type="entry name" value="Znf_NHR/GATA"/>
</dbReference>
<keyword evidence="17" id="KW-1185">Reference proteome</keyword>
<evidence type="ECO:0008006" key="18">
    <source>
        <dbReference type="Google" id="ProtNLM"/>
    </source>
</evidence>
<dbReference type="SMART" id="SM00399">
    <property type="entry name" value="ZnF_C4"/>
    <property type="match status" value="1"/>
</dbReference>
<dbReference type="GO" id="GO:0009755">
    <property type="term" value="P:hormone-mediated signaling pathway"/>
    <property type="evidence" value="ECO:0007669"/>
    <property type="project" value="TreeGrafter"/>
</dbReference>
<feature type="binding site" evidence="11">
    <location>
        <position position="574"/>
    </location>
    <ligand>
        <name>a phospholipid derivative</name>
        <dbReference type="ChEBI" id="CHEBI:16247"/>
    </ligand>
</feature>
<keyword evidence="10 12" id="KW-0539">Nucleus</keyword>
<dbReference type="InterPro" id="IPR016355">
    <property type="entry name" value="NR5-like"/>
</dbReference>
<feature type="region of interest" description="Disordered" evidence="13">
    <location>
        <begin position="1"/>
        <end position="31"/>
    </location>
</feature>
<dbReference type="Gene3D" id="3.30.50.10">
    <property type="entry name" value="Erythroid Transcription Factor GATA-1, subunit A"/>
    <property type="match status" value="1"/>
</dbReference>
<dbReference type="SUPFAM" id="SSF48508">
    <property type="entry name" value="Nuclear receptor ligand-binding domain"/>
    <property type="match status" value="1"/>
</dbReference>
<dbReference type="PIRSF" id="PIRSF002530">
    <property type="entry name" value="Nuc_orph_FTZ-F1"/>
    <property type="match status" value="1"/>
</dbReference>
<evidence type="ECO:0000256" key="6">
    <source>
        <dbReference type="ARBA" id="ARBA00023015"/>
    </source>
</evidence>
<dbReference type="Pfam" id="PF00104">
    <property type="entry name" value="Hormone_recep"/>
    <property type="match status" value="1"/>
</dbReference>
<dbReference type="EnsemblMetazoa" id="G24163.2">
    <property type="protein sequence ID" value="G24163.2:cds"/>
    <property type="gene ID" value="G24163"/>
</dbReference>
<feature type="compositionally biased region" description="Polar residues" evidence="13">
    <location>
        <begin position="13"/>
        <end position="30"/>
    </location>
</feature>
<evidence type="ECO:0000256" key="7">
    <source>
        <dbReference type="ARBA" id="ARBA00023125"/>
    </source>
</evidence>
<evidence type="ECO:0000256" key="5">
    <source>
        <dbReference type="ARBA" id="ARBA00022833"/>
    </source>
</evidence>
<dbReference type="GO" id="GO:0009888">
    <property type="term" value="P:tissue development"/>
    <property type="evidence" value="ECO:0007669"/>
    <property type="project" value="TreeGrafter"/>
</dbReference>
<evidence type="ECO:0000256" key="8">
    <source>
        <dbReference type="ARBA" id="ARBA00023163"/>
    </source>
</evidence>
<dbReference type="PANTHER" id="PTHR24086">
    <property type="entry name" value="NUCLEAR RECEPTOR SUBFAMILY 5 GROUP A"/>
    <property type="match status" value="1"/>
</dbReference>
<comment type="subcellular location">
    <subcellularLocation>
        <location evidence="1 12">Nucleus</location>
    </subcellularLocation>
</comment>
<evidence type="ECO:0000313" key="17">
    <source>
        <dbReference type="Proteomes" id="UP000005408"/>
    </source>
</evidence>
<feature type="compositionally biased region" description="Polar residues" evidence="13">
    <location>
        <begin position="285"/>
        <end position="308"/>
    </location>
</feature>
<evidence type="ECO:0000256" key="13">
    <source>
        <dbReference type="SAM" id="MobiDB-lite"/>
    </source>
</evidence>
<feature type="domain" description="NR LBD" evidence="15">
    <location>
        <begin position="371"/>
        <end position="593"/>
    </location>
</feature>
<keyword evidence="7 12" id="KW-0238">DNA-binding</keyword>
<keyword evidence="8 12" id="KW-0804">Transcription</keyword>
<dbReference type="Proteomes" id="UP000005408">
    <property type="component" value="Unassembled WGS sequence"/>
</dbReference>
<evidence type="ECO:0000256" key="2">
    <source>
        <dbReference type="ARBA" id="ARBA00007536"/>
    </source>
</evidence>
<evidence type="ECO:0000256" key="10">
    <source>
        <dbReference type="ARBA" id="ARBA00023242"/>
    </source>
</evidence>
<dbReference type="PANTHER" id="PTHR24086:SF15">
    <property type="entry name" value="NUCLEAR HORMONE RECEPTOR FTZ-F1"/>
    <property type="match status" value="1"/>
</dbReference>
<dbReference type="InterPro" id="IPR001723">
    <property type="entry name" value="Nuclear_hrmn_rcpt"/>
</dbReference>
<dbReference type="FunFam" id="3.30.50.10:FF:000006">
    <property type="entry name" value="Nuclear receptor subfamily 5 group A member"/>
    <property type="match status" value="1"/>
</dbReference>
<keyword evidence="3 12" id="KW-0479">Metal-binding</keyword>
<feature type="domain" description="Nuclear receptor" evidence="14">
    <location>
        <begin position="117"/>
        <end position="192"/>
    </location>
</feature>
<dbReference type="GO" id="GO:0000978">
    <property type="term" value="F:RNA polymerase II cis-regulatory region sequence-specific DNA binding"/>
    <property type="evidence" value="ECO:0007669"/>
    <property type="project" value="TreeGrafter"/>
</dbReference>
<dbReference type="PRINTS" id="PR00047">
    <property type="entry name" value="STROIDFINGER"/>
</dbReference>